<protein>
    <recommendedName>
        <fullName evidence="3">Protein-S-isoprenylcysteine O-methyltransferase</fullName>
    </recommendedName>
</protein>
<evidence type="ECO:0000313" key="2">
    <source>
        <dbReference type="Proteomes" id="UP000779574"/>
    </source>
</evidence>
<evidence type="ECO:0008006" key="3">
    <source>
        <dbReference type="Google" id="ProtNLM"/>
    </source>
</evidence>
<comment type="caution">
    <text evidence="1">The sequence shown here is derived from an EMBL/GenBank/DDBJ whole genome shotgun (WGS) entry which is preliminary data.</text>
</comment>
<reference evidence="1" key="1">
    <citation type="journal article" date="2021" name="J Fungi (Basel)">
        <title>Virulence traits and population genomics of the black yeast Aureobasidium melanogenum.</title>
        <authorList>
            <person name="Cernosa A."/>
            <person name="Sun X."/>
            <person name="Gostincar C."/>
            <person name="Fang C."/>
            <person name="Gunde-Cimerman N."/>
            <person name="Song Z."/>
        </authorList>
    </citation>
    <scope>NUCLEOTIDE SEQUENCE</scope>
    <source>
        <strain evidence="1">EXF-9911</strain>
    </source>
</reference>
<dbReference type="Gene3D" id="1.20.120.1630">
    <property type="match status" value="1"/>
</dbReference>
<accession>A0A9P8EJZ6</accession>
<organism evidence="1 2">
    <name type="scientific">Aureobasidium melanogenum</name>
    <name type="common">Aureobasidium pullulans var. melanogenum</name>
    <dbReference type="NCBI Taxonomy" id="46634"/>
    <lineage>
        <taxon>Eukaryota</taxon>
        <taxon>Fungi</taxon>
        <taxon>Dikarya</taxon>
        <taxon>Ascomycota</taxon>
        <taxon>Pezizomycotina</taxon>
        <taxon>Dothideomycetes</taxon>
        <taxon>Dothideomycetidae</taxon>
        <taxon>Dothideales</taxon>
        <taxon>Saccotheciaceae</taxon>
        <taxon>Aureobasidium</taxon>
    </lineage>
</organism>
<dbReference type="AlphaFoldDB" id="A0A9P8EJZ6"/>
<sequence>MSSFVATVFAVLTGESVSKFNPLDTLSSPTSILYSGTLLNQAYAILVNFPKPSNGFAYPGHFAALASISGASTLLSLPLLLPTPNDSLLQIIGNTLMTMSGSLFSWTAYTTQRGRLPAIFGGKTPDFIIDFGPFAYVRHPAYTAYLLGWTGALTALAGRNDAGWRVPALAVCLLGLVGVYHTGSEMEEKQILSGEENDGKVDLGKKYKEYMGKVKYRWLPGLF</sequence>
<gene>
    <name evidence="1" type="ORF">KCU76_g7200</name>
</gene>
<evidence type="ECO:0000313" key="1">
    <source>
        <dbReference type="EMBL" id="KAG9691780.1"/>
    </source>
</evidence>
<feature type="non-terminal residue" evidence="1">
    <location>
        <position position="223"/>
    </location>
</feature>
<proteinExistence type="predicted"/>
<dbReference type="OrthoDB" id="422086at2759"/>
<dbReference type="Proteomes" id="UP000779574">
    <property type="component" value="Unassembled WGS sequence"/>
</dbReference>
<dbReference type="EMBL" id="JAHFXF010000255">
    <property type="protein sequence ID" value="KAG9691780.1"/>
    <property type="molecule type" value="Genomic_DNA"/>
</dbReference>
<name>A0A9P8EJZ6_AURME</name>
<reference evidence="1" key="2">
    <citation type="submission" date="2021-08" db="EMBL/GenBank/DDBJ databases">
        <authorList>
            <person name="Gostincar C."/>
            <person name="Sun X."/>
            <person name="Song Z."/>
            <person name="Gunde-Cimerman N."/>
        </authorList>
    </citation>
    <scope>NUCLEOTIDE SEQUENCE</scope>
    <source>
        <strain evidence="1">EXF-9911</strain>
    </source>
</reference>